<reference evidence="3" key="1">
    <citation type="journal article" date="2019" name="Int. J. Syst. Evol. Microbiol.">
        <title>The Global Catalogue of Microorganisms (GCM) 10K type strain sequencing project: providing services to taxonomists for standard genome sequencing and annotation.</title>
        <authorList>
            <consortium name="The Broad Institute Genomics Platform"/>
            <consortium name="The Broad Institute Genome Sequencing Center for Infectious Disease"/>
            <person name="Wu L."/>
            <person name="Ma J."/>
        </authorList>
    </citation>
    <scope>NUCLEOTIDE SEQUENCE [LARGE SCALE GENOMIC DNA]</scope>
    <source>
        <strain evidence="3">CGMCC 4.1437</strain>
    </source>
</reference>
<proteinExistence type="predicted"/>
<keyword evidence="3" id="KW-1185">Reference proteome</keyword>
<dbReference type="InterPro" id="IPR027417">
    <property type="entry name" value="P-loop_NTPase"/>
</dbReference>
<dbReference type="RefSeq" id="WP_380226811.1">
    <property type="nucleotide sequence ID" value="NZ_JBHSOF010000024.1"/>
</dbReference>
<feature type="compositionally biased region" description="Low complexity" evidence="1">
    <location>
        <begin position="173"/>
        <end position="183"/>
    </location>
</feature>
<feature type="compositionally biased region" description="Low complexity" evidence="1">
    <location>
        <begin position="191"/>
        <end position="201"/>
    </location>
</feature>
<evidence type="ECO:0000256" key="1">
    <source>
        <dbReference type="SAM" id="MobiDB-lite"/>
    </source>
</evidence>
<dbReference type="Pfam" id="PF13424">
    <property type="entry name" value="TPR_12"/>
    <property type="match status" value="2"/>
</dbReference>
<gene>
    <name evidence="2" type="primary">fxsT</name>
    <name evidence="2" type="ORF">ACFP3U_19320</name>
</gene>
<evidence type="ECO:0000313" key="2">
    <source>
        <dbReference type="EMBL" id="MFC5665123.1"/>
    </source>
</evidence>
<dbReference type="Proteomes" id="UP001595975">
    <property type="component" value="Unassembled WGS sequence"/>
</dbReference>
<accession>A0ABW0X5S8</accession>
<dbReference type="PANTHER" id="PTHR46082:SF6">
    <property type="entry name" value="AAA+ ATPASE DOMAIN-CONTAINING PROTEIN-RELATED"/>
    <property type="match status" value="1"/>
</dbReference>
<dbReference type="InterPro" id="IPR011990">
    <property type="entry name" value="TPR-like_helical_dom_sf"/>
</dbReference>
<dbReference type="InterPro" id="IPR053137">
    <property type="entry name" value="NLR-like"/>
</dbReference>
<evidence type="ECO:0000313" key="3">
    <source>
        <dbReference type="Proteomes" id="UP001595975"/>
    </source>
</evidence>
<name>A0ABW0X5S8_9ACTN</name>
<protein>
    <submittedName>
        <fullName evidence="2">FxSxx-COOH system tetratricopeptide repeat protein</fullName>
    </submittedName>
</protein>
<dbReference type="SUPFAM" id="SSF48452">
    <property type="entry name" value="TPR-like"/>
    <property type="match status" value="2"/>
</dbReference>
<feature type="compositionally biased region" description="Low complexity" evidence="1">
    <location>
        <begin position="531"/>
        <end position="544"/>
    </location>
</feature>
<feature type="region of interest" description="Disordered" evidence="1">
    <location>
        <begin position="103"/>
        <end position="128"/>
    </location>
</feature>
<feature type="region of interest" description="Disordered" evidence="1">
    <location>
        <begin position="77"/>
        <end position="96"/>
    </location>
</feature>
<feature type="region of interest" description="Disordered" evidence="1">
    <location>
        <begin position="173"/>
        <end position="232"/>
    </location>
</feature>
<dbReference type="Pfam" id="PF13374">
    <property type="entry name" value="TPR_10"/>
    <property type="match status" value="2"/>
</dbReference>
<dbReference type="Gene3D" id="3.40.50.300">
    <property type="entry name" value="P-loop containing nucleotide triphosphate hydrolases"/>
    <property type="match status" value="1"/>
</dbReference>
<feature type="compositionally biased region" description="Basic and acidic residues" evidence="1">
    <location>
        <begin position="86"/>
        <end position="96"/>
    </location>
</feature>
<comment type="caution">
    <text evidence="2">The sequence shown here is derived from an EMBL/GenBank/DDBJ whole genome shotgun (WGS) entry which is preliminary data.</text>
</comment>
<dbReference type="Gene3D" id="1.25.40.10">
    <property type="entry name" value="Tetratricopeptide repeat domain"/>
    <property type="match status" value="2"/>
</dbReference>
<dbReference type="PANTHER" id="PTHR46082">
    <property type="entry name" value="ATP/GTP-BINDING PROTEIN-RELATED"/>
    <property type="match status" value="1"/>
</dbReference>
<dbReference type="SUPFAM" id="SSF52540">
    <property type="entry name" value="P-loop containing nucleoside triphosphate hydrolases"/>
    <property type="match status" value="1"/>
</dbReference>
<dbReference type="EMBL" id="JBHSOF010000024">
    <property type="protein sequence ID" value="MFC5665123.1"/>
    <property type="molecule type" value="Genomic_DNA"/>
</dbReference>
<sequence length="957" mass="103051">MLRIRADSPSYRDLEKKALQLGRSLPRTTLGEVLSGRRFPSKAFLLVFVELCGVDPAAEPAWESAWNRLAVRYKADVRSESGPGAEDPRPDLSRQELRATRQRVRELEEEVSELHAAATARTEASRRAGEAVGRAVEAWTAVADELDRRGERALAARARTALAEVAEAEFAGAGAAPGTRPGAATPPPAGSIPGPRTAPDLDPNPDLDPDPAPPVRSAHDADPDAAPLPGRVSGSLPAVWNVEPRNPEFTGRGAVLADLRRRLGTGSTGGVQALRGVGGVGKTQIAIEYACRFASHYDLVWWIAAEDPALIGEQVAALAVELALTEAGTDTATAVAVLKAHLRGRNRWLLVFDNADDRAGVAKWLPGGPGHVLITSRAGGWEGIATTVPVDVMERDESVALLRTRRPELSPEDADLLASALADLPLALAQAGGFLAETATRVGDYLALLDTHATAVLTEGATGDYRKPLAGAIDLSATRLARLDPLGLAVVRLCAFLAPESVPVHWLLAFGRSVAARAPQADDPHAPGTHGPTDPHAAPDPHAATGPLAALALADTDPVALHRGVGSAVRLGLATSTHDGVRLHRLVQAVIRDQLGADAADVRRHARTVLVQAAPGDPEDPATWATWARVVPHLLAVDPGEADAPELRDLACDAAWYLTERGDSEASARLAADLHTRWTAASGPDDRHVLWAGRCLARAHREQGRYEAAHLLYGASMPRSRRALGEDDPQTLRLAHGHAINLRLRGRYEESQRLQEDTLARYRRLLGPDHPHTLHSANHLGVDLGALGRYEQARELHEETLARYRRVLGDDHPDTLRSANHLAADLSALGRYEQARELHEETLARCRRAFGEDSPHTLRAADSYGTTLRRLGRLDEAHRLQRETLARYRRVLGDDHPQTLRTAHHFSETLLARGEAEEAHRLQTDALAAARRVLGADHPETLHAARHLALIRSDLGG</sequence>
<dbReference type="NCBIfam" id="NF040586">
    <property type="entry name" value="FxSxx_TPR"/>
    <property type="match status" value="1"/>
</dbReference>
<organism evidence="2 3">
    <name type="scientific">Kitasatospora misakiensis</name>
    <dbReference type="NCBI Taxonomy" id="67330"/>
    <lineage>
        <taxon>Bacteria</taxon>
        <taxon>Bacillati</taxon>
        <taxon>Actinomycetota</taxon>
        <taxon>Actinomycetes</taxon>
        <taxon>Kitasatosporales</taxon>
        <taxon>Streptomycetaceae</taxon>
        <taxon>Kitasatospora</taxon>
    </lineage>
</organism>
<feature type="region of interest" description="Disordered" evidence="1">
    <location>
        <begin position="519"/>
        <end position="544"/>
    </location>
</feature>